<evidence type="ECO:0000313" key="4">
    <source>
        <dbReference type="EMBL" id="QPQ56356.1"/>
    </source>
</evidence>
<dbReference type="SMART" id="SM00530">
    <property type="entry name" value="HTH_XRE"/>
    <property type="match status" value="1"/>
</dbReference>
<feature type="compositionally biased region" description="Low complexity" evidence="1">
    <location>
        <begin position="255"/>
        <end position="266"/>
    </location>
</feature>
<keyword evidence="2" id="KW-0812">Transmembrane</keyword>
<dbReference type="InterPro" id="IPR001387">
    <property type="entry name" value="Cro/C1-type_HTH"/>
</dbReference>
<dbReference type="SUPFAM" id="SSF47413">
    <property type="entry name" value="lambda repressor-like DNA-binding domains"/>
    <property type="match status" value="1"/>
</dbReference>
<gene>
    <name evidence="4" type="ORF">IC614_11615</name>
</gene>
<reference evidence="4 5" key="1">
    <citation type="submission" date="2020-11" db="EMBL/GenBank/DDBJ databases">
        <title>Genome seq and assembly of Sphingosinicella sp.</title>
        <authorList>
            <person name="Chhetri G."/>
        </authorList>
    </citation>
    <scope>NUCLEOTIDE SEQUENCE [LARGE SCALE GENOMIC DNA]</scope>
    <source>
        <strain evidence="4 5">UDD2</strain>
    </source>
</reference>
<dbReference type="GO" id="GO:0003677">
    <property type="term" value="F:DNA binding"/>
    <property type="evidence" value="ECO:0007669"/>
    <property type="project" value="InterPro"/>
</dbReference>
<dbReference type="InterPro" id="IPR025194">
    <property type="entry name" value="RodZ-like_C"/>
</dbReference>
<evidence type="ECO:0000256" key="1">
    <source>
        <dbReference type="SAM" id="MobiDB-lite"/>
    </source>
</evidence>
<keyword evidence="2" id="KW-0472">Membrane</keyword>
<dbReference type="InterPro" id="IPR010982">
    <property type="entry name" value="Lambda_DNA-bd_dom_sf"/>
</dbReference>
<accession>A0A7T2GM21</accession>
<feature type="compositionally biased region" description="Low complexity" evidence="1">
    <location>
        <begin position="274"/>
        <end position="284"/>
    </location>
</feature>
<sequence length="284" mass="29310">MVDMDEGAYAGGPIGERLKAAREAKGMKLDDIAAHTRIPIRHLQHIEQGDWDALPAVTYSVGFARTYANAVGLNGNAIGAELREQLGATRSEAASTAYYEPADPARVPPRSLAIMIGIIGIALIAGYFIWRSAALGGTDVEQAQAPVTSSPAAPQQAAPAAEAPAAAPTGPVVLTATEEVWLRIYEAGGQRLYEATMKPGDRYEVPATATRPQILTGKPQALRVTIGNTPVAPLGEPERTISDVSLLAADLLARNGGTTPGTSGQPGPIPLPDNAPGAAGANGL</sequence>
<keyword evidence="5" id="KW-1185">Reference proteome</keyword>
<dbReference type="Pfam" id="PF13413">
    <property type="entry name" value="HTH_25"/>
    <property type="match status" value="1"/>
</dbReference>
<dbReference type="KEGG" id="sflv:IC614_11615"/>
<keyword evidence="2" id="KW-1133">Transmembrane helix</keyword>
<organism evidence="4 5">
    <name type="scientific">Allosphingosinicella flava</name>
    <dbReference type="NCBI Taxonomy" id="2771430"/>
    <lineage>
        <taxon>Bacteria</taxon>
        <taxon>Pseudomonadati</taxon>
        <taxon>Pseudomonadota</taxon>
        <taxon>Alphaproteobacteria</taxon>
        <taxon>Sphingomonadales</taxon>
        <taxon>Sphingomonadaceae</taxon>
        <taxon>Allosphingosinicella</taxon>
    </lineage>
</organism>
<dbReference type="Pfam" id="PF13464">
    <property type="entry name" value="RodZ_C"/>
    <property type="match status" value="1"/>
</dbReference>
<dbReference type="CDD" id="cd00093">
    <property type="entry name" value="HTH_XRE"/>
    <property type="match status" value="1"/>
</dbReference>
<dbReference type="InterPro" id="IPR050400">
    <property type="entry name" value="Bact_Cytoskel_RodZ"/>
</dbReference>
<dbReference type="Gene3D" id="1.10.260.40">
    <property type="entry name" value="lambda repressor-like DNA-binding domains"/>
    <property type="match status" value="1"/>
</dbReference>
<dbReference type="Proteomes" id="UP000594873">
    <property type="component" value="Chromosome"/>
</dbReference>
<evidence type="ECO:0000256" key="2">
    <source>
        <dbReference type="SAM" id="Phobius"/>
    </source>
</evidence>
<name>A0A7T2GM21_9SPHN</name>
<feature type="region of interest" description="Disordered" evidence="1">
    <location>
        <begin position="255"/>
        <end position="284"/>
    </location>
</feature>
<feature type="region of interest" description="Disordered" evidence="1">
    <location>
        <begin position="146"/>
        <end position="167"/>
    </location>
</feature>
<dbReference type="PANTHER" id="PTHR34475:SF1">
    <property type="entry name" value="CYTOSKELETON PROTEIN RODZ"/>
    <property type="match status" value="1"/>
</dbReference>
<dbReference type="EMBL" id="CP065592">
    <property type="protein sequence ID" value="QPQ56356.1"/>
    <property type="molecule type" value="Genomic_DNA"/>
</dbReference>
<evidence type="ECO:0000313" key="5">
    <source>
        <dbReference type="Proteomes" id="UP000594873"/>
    </source>
</evidence>
<dbReference type="PANTHER" id="PTHR34475">
    <property type="match status" value="1"/>
</dbReference>
<evidence type="ECO:0000259" key="3">
    <source>
        <dbReference type="SMART" id="SM00530"/>
    </source>
</evidence>
<protein>
    <submittedName>
        <fullName evidence="4">DUF4115 domain-containing protein</fullName>
    </submittedName>
</protein>
<feature type="domain" description="HTH cro/C1-type" evidence="3">
    <location>
        <begin position="17"/>
        <end position="73"/>
    </location>
</feature>
<feature type="transmembrane region" description="Helical" evidence="2">
    <location>
        <begin position="112"/>
        <end position="130"/>
    </location>
</feature>
<dbReference type="AlphaFoldDB" id="A0A7T2GM21"/>
<proteinExistence type="predicted"/>